<comment type="pathway">
    <text evidence="2">Organic acid metabolism; glycolate biosynthesis; glycolate from 2-phosphoglycolate: step 1/1.</text>
</comment>
<comment type="similarity">
    <text evidence="3">Belongs to the HAD-like hydrolase superfamily. CbbY/CbbZ/Gph/YieH family.</text>
</comment>
<dbReference type="Gene3D" id="1.10.150.240">
    <property type="entry name" value="Putative phosphatase, domain 2"/>
    <property type="match status" value="1"/>
</dbReference>
<evidence type="ECO:0000256" key="1">
    <source>
        <dbReference type="ARBA" id="ARBA00000830"/>
    </source>
</evidence>
<dbReference type="InterPro" id="IPR050155">
    <property type="entry name" value="HAD-like_hydrolase_sf"/>
</dbReference>
<organism evidence="5 6">
    <name type="scientific">Starkeya nomas</name>
    <dbReference type="NCBI Taxonomy" id="2666134"/>
    <lineage>
        <taxon>Bacteria</taxon>
        <taxon>Pseudomonadati</taxon>
        <taxon>Pseudomonadota</taxon>
        <taxon>Alphaproteobacteria</taxon>
        <taxon>Hyphomicrobiales</taxon>
        <taxon>Xanthobacteraceae</taxon>
        <taxon>Starkeya</taxon>
    </lineage>
</organism>
<keyword evidence="6" id="KW-1185">Reference proteome</keyword>
<dbReference type="GO" id="GO:0008967">
    <property type="term" value="F:phosphoglycolate phosphatase activity"/>
    <property type="evidence" value="ECO:0007669"/>
    <property type="project" value="UniProtKB-EC"/>
</dbReference>
<protein>
    <recommendedName>
        <fullName evidence="4">phosphoglycolate phosphatase</fullName>
        <ecNumber evidence="4">3.1.3.18</ecNumber>
    </recommendedName>
</protein>
<dbReference type="GO" id="GO:0006281">
    <property type="term" value="P:DNA repair"/>
    <property type="evidence" value="ECO:0007669"/>
    <property type="project" value="TreeGrafter"/>
</dbReference>
<proteinExistence type="inferred from homology"/>
<dbReference type="InterPro" id="IPR023214">
    <property type="entry name" value="HAD_sf"/>
</dbReference>
<dbReference type="PANTHER" id="PTHR43434">
    <property type="entry name" value="PHOSPHOGLYCOLATE PHOSPHATASE"/>
    <property type="match status" value="1"/>
</dbReference>
<dbReference type="InterPro" id="IPR023198">
    <property type="entry name" value="PGP-like_dom2"/>
</dbReference>
<comment type="catalytic activity">
    <reaction evidence="1">
        <text>2-phosphoglycolate + H2O = glycolate + phosphate</text>
        <dbReference type="Rhea" id="RHEA:14369"/>
        <dbReference type="ChEBI" id="CHEBI:15377"/>
        <dbReference type="ChEBI" id="CHEBI:29805"/>
        <dbReference type="ChEBI" id="CHEBI:43474"/>
        <dbReference type="ChEBI" id="CHEBI:58033"/>
        <dbReference type="EC" id="3.1.3.18"/>
    </reaction>
</comment>
<evidence type="ECO:0000313" key="6">
    <source>
        <dbReference type="Proteomes" id="UP000433050"/>
    </source>
</evidence>
<keyword evidence="5" id="KW-0378">Hydrolase</keyword>
<dbReference type="EC" id="3.1.3.18" evidence="4"/>
<evidence type="ECO:0000313" key="5">
    <source>
        <dbReference type="EMBL" id="CAA0085309.1"/>
    </source>
</evidence>
<accession>A0A5S9N686</accession>
<sequence>MLSGPLVPLSTVSRPTVNAPHAILFDKDGTLVDFDRTWGPAAGAVMRHFAGDDDAVLERLHLVSHYLPDQGRFLQTSPLIAGSSRQYGPLWAEVLARPADAAFFEEMDELFREEGTRCLTPIGRPAETLGRLHAQGLLLGIATNDAEPSARLQAARLGLDPYLSAIYGHDSGYGSKPAPGMIQAFSLLTGLPTQAIALVGDTRHDLDTARAAGAMAILVRCGPTPVDPFAHEADLVVNSVEDLADLFAGTRAPVAGELA</sequence>
<dbReference type="SUPFAM" id="SSF56784">
    <property type="entry name" value="HAD-like"/>
    <property type="match status" value="1"/>
</dbReference>
<dbReference type="InterPro" id="IPR036412">
    <property type="entry name" value="HAD-like_sf"/>
</dbReference>
<dbReference type="Proteomes" id="UP000433050">
    <property type="component" value="Unassembled WGS sequence"/>
</dbReference>
<reference evidence="5 6" key="1">
    <citation type="submission" date="2019-12" db="EMBL/GenBank/DDBJ databases">
        <authorList>
            <person name="Reyes-Prieto M."/>
        </authorList>
    </citation>
    <scope>NUCLEOTIDE SEQUENCE [LARGE SCALE GENOMIC DNA]</scope>
    <source>
        <strain evidence="5">HF14-78462</strain>
    </source>
</reference>
<evidence type="ECO:0000256" key="3">
    <source>
        <dbReference type="ARBA" id="ARBA00006171"/>
    </source>
</evidence>
<dbReference type="Gene3D" id="3.40.50.1000">
    <property type="entry name" value="HAD superfamily/HAD-like"/>
    <property type="match status" value="1"/>
</dbReference>
<dbReference type="EMBL" id="CACSAS010000001">
    <property type="protein sequence ID" value="CAA0085309.1"/>
    <property type="molecule type" value="Genomic_DNA"/>
</dbReference>
<evidence type="ECO:0000256" key="4">
    <source>
        <dbReference type="ARBA" id="ARBA00013078"/>
    </source>
</evidence>
<dbReference type="SFLD" id="SFLDG01129">
    <property type="entry name" value="C1.5:_HAD__Beta-PGM__Phosphata"/>
    <property type="match status" value="1"/>
</dbReference>
<gene>
    <name evidence="5" type="primary">gph_1</name>
    <name evidence="5" type="ORF">STARVERO_00005</name>
</gene>
<evidence type="ECO:0000256" key="2">
    <source>
        <dbReference type="ARBA" id="ARBA00004818"/>
    </source>
</evidence>
<name>A0A5S9N686_9HYPH</name>
<dbReference type="Pfam" id="PF00702">
    <property type="entry name" value="Hydrolase"/>
    <property type="match status" value="1"/>
</dbReference>
<dbReference type="SFLD" id="SFLDS00003">
    <property type="entry name" value="Haloacid_Dehalogenase"/>
    <property type="match status" value="1"/>
</dbReference>
<dbReference type="PANTHER" id="PTHR43434:SF1">
    <property type="entry name" value="PHOSPHOGLYCOLATE PHOSPHATASE"/>
    <property type="match status" value="1"/>
</dbReference>
<dbReference type="AlphaFoldDB" id="A0A5S9N686"/>